<name>A0A0F8Z3T3_9ZZZZ</name>
<proteinExistence type="predicted"/>
<comment type="caution">
    <text evidence="1">The sequence shown here is derived from an EMBL/GenBank/DDBJ whole genome shotgun (WGS) entry which is preliminary data.</text>
</comment>
<evidence type="ECO:0000313" key="1">
    <source>
        <dbReference type="EMBL" id="KKK54751.1"/>
    </source>
</evidence>
<gene>
    <name evidence="1" type="ORF">LCGC14_3081560</name>
</gene>
<sequence>MNKHGRKTKAGKLLTRFLEIIAEENTELGEDGDLITKAEALARLIWKRALGYKEVDIKTGVELIRPPEQSKIGLIFDRIEGRAPTASEDKKEKVPLSKRVSEVGKENIAAAGGLNDAGGD</sequence>
<dbReference type="AlphaFoldDB" id="A0A0F8Z3T3"/>
<organism evidence="1">
    <name type="scientific">marine sediment metagenome</name>
    <dbReference type="NCBI Taxonomy" id="412755"/>
    <lineage>
        <taxon>unclassified sequences</taxon>
        <taxon>metagenomes</taxon>
        <taxon>ecological metagenomes</taxon>
    </lineage>
</organism>
<reference evidence="1" key="1">
    <citation type="journal article" date="2015" name="Nature">
        <title>Complex archaea that bridge the gap between prokaryotes and eukaryotes.</title>
        <authorList>
            <person name="Spang A."/>
            <person name="Saw J.H."/>
            <person name="Jorgensen S.L."/>
            <person name="Zaremba-Niedzwiedzka K."/>
            <person name="Martijn J."/>
            <person name="Lind A.E."/>
            <person name="van Eijk R."/>
            <person name="Schleper C."/>
            <person name="Guy L."/>
            <person name="Ettema T.J."/>
        </authorList>
    </citation>
    <scope>NUCLEOTIDE SEQUENCE</scope>
</reference>
<accession>A0A0F8Z3T3</accession>
<protein>
    <submittedName>
        <fullName evidence="1">Uncharacterized protein</fullName>
    </submittedName>
</protein>
<dbReference type="EMBL" id="LAZR01065837">
    <property type="protein sequence ID" value="KKK54751.1"/>
    <property type="molecule type" value="Genomic_DNA"/>
</dbReference>